<evidence type="ECO:0000256" key="1">
    <source>
        <dbReference type="ARBA" id="ARBA00012452"/>
    </source>
</evidence>
<dbReference type="PANTHER" id="PTHR43900:SF54">
    <property type="entry name" value="GLUTATHIONE S-TRANSFERASE F12"/>
    <property type="match status" value="1"/>
</dbReference>
<comment type="caution">
    <text evidence="4">The sequence shown here is derived from an EMBL/GenBank/DDBJ whole genome shotgun (WGS) entry which is preliminary data.</text>
</comment>
<evidence type="ECO:0000256" key="2">
    <source>
        <dbReference type="ARBA" id="ARBA00022679"/>
    </source>
</evidence>
<dbReference type="OrthoDB" id="913600at2759"/>
<dbReference type="STRING" id="29655.A0A0K9Q3J1"/>
<protein>
    <recommendedName>
        <fullName evidence="1">glutathione transferase</fullName>
        <ecNumber evidence="1">2.5.1.18</ecNumber>
    </recommendedName>
</protein>
<reference evidence="5" key="1">
    <citation type="journal article" date="2016" name="Nature">
        <title>The genome of the seagrass Zostera marina reveals angiosperm adaptation to the sea.</title>
        <authorList>
            <person name="Olsen J.L."/>
            <person name="Rouze P."/>
            <person name="Verhelst B."/>
            <person name="Lin Y.-C."/>
            <person name="Bayer T."/>
            <person name="Collen J."/>
            <person name="Dattolo E."/>
            <person name="De Paoli E."/>
            <person name="Dittami S."/>
            <person name="Maumus F."/>
            <person name="Michel G."/>
            <person name="Kersting A."/>
            <person name="Lauritano C."/>
            <person name="Lohaus R."/>
            <person name="Toepel M."/>
            <person name="Tonon T."/>
            <person name="Vanneste K."/>
            <person name="Amirebrahimi M."/>
            <person name="Brakel J."/>
            <person name="Bostroem C."/>
            <person name="Chovatia M."/>
            <person name="Grimwood J."/>
            <person name="Jenkins J.W."/>
            <person name="Jueterbock A."/>
            <person name="Mraz A."/>
            <person name="Stam W.T."/>
            <person name="Tice H."/>
            <person name="Bornberg-Bauer E."/>
            <person name="Green P.J."/>
            <person name="Pearson G.A."/>
            <person name="Procaccini G."/>
            <person name="Duarte C.M."/>
            <person name="Schmutz J."/>
            <person name="Reusch T.B.H."/>
            <person name="Van de Peer Y."/>
        </authorList>
    </citation>
    <scope>NUCLEOTIDE SEQUENCE [LARGE SCALE GENOMIC DNA]</scope>
    <source>
        <strain evidence="5">cv. Finnish</strain>
    </source>
</reference>
<dbReference type="OMA" id="VEFEIIH"/>
<dbReference type="Gene3D" id="3.40.30.10">
    <property type="entry name" value="Glutaredoxin"/>
    <property type="match status" value="1"/>
</dbReference>
<proteinExistence type="predicted"/>
<dbReference type="EMBL" id="LFYR01000113">
    <property type="protein sequence ID" value="KMZ75853.1"/>
    <property type="molecule type" value="Genomic_DNA"/>
</dbReference>
<sequence>MVVKIYGSTMAVSPQRVILCLVEKEVEFELIHVDLDTMEHKEPQFLARQVTLEKPEIE</sequence>
<evidence type="ECO:0000313" key="4">
    <source>
        <dbReference type="EMBL" id="KMZ75853.1"/>
    </source>
</evidence>
<accession>A0A0K9Q3J1</accession>
<keyword evidence="2" id="KW-0808">Transferase</keyword>
<dbReference type="InterPro" id="IPR036249">
    <property type="entry name" value="Thioredoxin-like_sf"/>
</dbReference>
<feature type="domain" description="GST N-terminal" evidence="3">
    <location>
        <begin position="1"/>
        <end position="58"/>
    </location>
</feature>
<dbReference type="PROSITE" id="PS50404">
    <property type="entry name" value="GST_NTER"/>
    <property type="match status" value="1"/>
</dbReference>
<keyword evidence="5" id="KW-1185">Reference proteome</keyword>
<dbReference type="AlphaFoldDB" id="A0A0K9Q3J1"/>
<evidence type="ECO:0000313" key="5">
    <source>
        <dbReference type="Proteomes" id="UP000036987"/>
    </source>
</evidence>
<name>A0A0K9Q3J1_ZOSMR</name>
<dbReference type="EC" id="2.5.1.18" evidence="1"/>
<dbReference type="InterPro" id="IPR004045">
    <property type="entry name" value="Glutathione_S-Trfase_N"/>
</dbReference>
<dbReference type="GO" id="GO:0004364">
    <property type="term" value="F:glutathione transferase activity"/>
    <property type="evidence" value="ECO:0007669"/>
    <property type="project" value="UniProtKB-EC"/>
</dbReference>
<dbReference type="Proteomes" id="UP000036987">
    <property type="component" value="Unassembled WGS sequence"/>
</dbReference>
<dbReference type="Pfam" id="PF02798">
    <property type="entry name" value="GST_N"/>
    <property type="match status" value="1"/>
</dbReference>
<gene>
    <name evidence="4" type="ORF">ZOSMA_10G01220</name>
</gene>
<dbReference type="PANTHER" id="PTHR43900">
    <property type="entry name" value="GLUTATHIONE S-TRANSFERASE RHO"/>
    <property type="match status" value="1"/>
</dbReference>
<dbReference type="SUPFAM" id="SSF52833">
    <property type="entry name" value="Thioredoxin-like"/>
    <property type="match status" value="1"/>
</dbReference>
<evidence type="ECO:0000259" key="3">
    <source>
        <dbReference type="PROSITE" id="PS50404"/>
    </source>
</evidence>
<organism evidence="4 5">
    <name type="scientific">Zostera marina</name>
    <name type="common">Eelgrass</name>
    <dbReference type="NCBI Taxonomy" id="29655"/>
    <lineage>
        <taxon>Eukaryota</taxon>
        <taxon>Viridiplantae</taxon>
        <taxon>Streptophyta</taxon>
        <taxon>Embryophyta</taxon>
        <taxon>Tracheophyta</taxon>
        <taxon>Spermatophyta</taxon>
        <taxon>Magnoliopsida</taxon>
        <taxon>Liliopsida</taxon>
        <taxon>Zosteraceae</taxon>
        <taxon>Zostera</taxon>
    </lineage>
</organism>